<gene>
    <name evidence="1" type="ORF">FSB76_28185</name>
</gene>
<organism evidence="1 2">
    <name type="scientific">Mucilaginibacter ginsenosidivorax</name>
    <dbReference type="NCBI Taxonomy" id="862126"/>
    <lineage>
        <taxon>Bacteria</taxon>
        <taxon>Pseudomonadati</taxon>
        <taxon>Bacteroidota</taxon>
        <taxon>Sphingobacteriia</taxon>
        <taxon>Sphingobacteriales</taxon>
        <taxon>Sphingobacteriaceae</taxon>
        <taxon>Mucilaginibacter</taxon>
    </lineage>
</organism>
<protein>
    <submittedName>
        <fullName evidence="1">L-rhamnose mutarotase</fullName>
    </submittedName>
</protein>
<proteinExistence type="predicted"/>
<dbReference type="EMBL" id="CP042437">
    <property type="protein sequence ID" value="QEC80623.1"/>
    <property type="molecule type" value="Genomic_DNA"/>
</dbReference>
<name>A0A5B8WA64_9SPHI</name>
<evidence type="ECO:0000313" key="1">
    <source>
        <dbReference type="EMBL" id="QEC80623.1"/>
    </source>
</evidence>
<keyword evidence="2" id="KW-1185">Reference proteome</keyword>
<dbReference type="Proteomes" id="UP000321362">
    <property type="component" value="Chromosome"/>
</dbReference>
<dbReference type="PANTHER" id="PTHR34389">
    <property type="entry name" value="L-RHAMNOSE MUTAROTASE"/>
    <property type="match status" value="1"/>
</dbReference>
<sequence>MVTGLKPEKMAYYKQLHAHAWPGVLKKIKECNIRNYSIYIQKIEGKYFLFSYFEYVGSDFKGDMAKMAADTTTRRWWKETDPTQIPLPEAAAHKQQWQIMDEVFHTE</sequence>
<dbReference type="SUPFAM" id="SSF54909">
    <property type="entry name" value="Dimeric alpha+beta barrel"/>
    <property type="match status" value="1"/>
</dbReference>
<dbReference type="OrthoDB" id="9799608at2"/>
<evidence type="ECO:0000313" key="2">
    <source>
        <dbReference type="Proteomes" id="UP000321362"/>
    </source>
</evidence>
<reference evidence="1 2" key="1">
    <citation type="journal article" date="2013" name="J. Microbiol.">
        <title>Mucilaginibacter ginsenosidivorax sp. nov., with ginsenoside converting activity isolated from sediment.</title>
        <authorList>
            <person name="Kim J.K."/>
            <person name="Choi T.E."/>
            <person name="Liu Q.M."/>
            <person name="Park H.Y."/>
            <person name="Yi T.H."/>
            <person name="Yoon M.H."/>
            <person name="Kim S.C."/>
            <person name="Im W.T."/>
        </authorList>
    </citation>
    <scope>NUCLEOTIDE SEQUENCE [LARGE SCALE GENOMIC DNA]</scope>
    <source>
        <strain evidence="1 2">KHI28</strain>
    </source>
</reference>
<dbReference type="Gene3D" id="3.30.70.100">
    <property type="match status" value="1"/>
</dbReference>
<dbReference type="InterPro" id="IPR011008">
    <property type="entry name" value="Dimeric_a/b-barrel"/>
</dbReference>
<dbReference type="InterPro" id="IPR008000">
    <property type="entry name" value="Rham/fucose_mutarotase"/>
</dbReference>
<dbReference type="PANTHER" id="PTHR34389:SF2">
    <property type="entry name" value="L-RHAMNOSE MUTAROTASE"/>
    <property type="match status" value="1"/>
</dbReference>
<dbReference type="GO" id="GO:0016857">
    <property type="term" value="F:racemase and epimerase activity, acting on carbohydrates and derivatives"/>
    <property type="evidence" value="ECO:0007669"/>
    <property type="project" value="InterPro"/>
</dbReference>
<dbReference type="Pfam" id="PF05336">
    <property type="entry name" value="rhaM"/>
    <property type="match status" value="1"/>
</dbReference>
<dbReference type="AlphaFoldDB" id="A0A5B8WA64"/>
<dbReference type="KEGG" id="mgk:FSB76_28185"/>
<accession>A0A5B8WA64</accession>